<evidence type="ECO:0000313" key="1">
    <source>
        <dbReference type="EMBL" id="ARW09895.1"/>
    </source>
</evidence>
<reference evidence="1 2" key="1">
    <citation type="submission" date="2017-05" db="EMBL/GenBank/DDBJ databases">
        <title>Genome sequence of Acetobacter pasteurianus subsp. ascendens strain SRCM101447.</title>
        <authorList>
            <person name="Cho S.H."/>
        </authorList>
    </citation>
    <scope>NUCLEOTIDE SEQUENCE [LARGE SCALE GENOMIC DNA]</scope>
    <source>
        <strain evidence="1 2">SRCM101447</strain>
    </source>
</reference>
<proteinExistence type="predicted"/>
<evidence type="ECO:0000313" key="2">
    <source>
        <dbReference type="Proteomes" id="UP000195633"/>
    </source>
</evidence>
<dbReference type="EMBL" id="CP021524">
    <property type="protein sequence ID" value="ARW09895.1"/>
    <property type="molecule type" value="Genomic_DNA"/>
</dbReference>
<sequence>MTEIRAGKADVNVLPYCEFPCIFLPVYQGRGMNKSFQSCKVYIQLGNGKCANAQAVAHLPKRQNRGQA</sequence>
<dbReference type="AlphaFoldDB" id="A0A1Y0UVU2"/>
<dbReference type="Proteomes" id="UP000195633">
    <property type="component" value="Chromosome"/>
</dbReference>
<organism evidence="1 2">
    <name type="scientific">Acetobacter ascendens</name>
    <dbReference type="NCBI Taxonomy" id="481146"/>
    <lineage>
        <taxon>Bacteria</taxon>
        <taxon>Pseudomonadati</taxon>
        <taxon>Pseudomonadota</taxon>
        <taxon>Alphaproteobacteria</taxon>
        <taxon>Acetobacterales</taxon>
        <taxon>Acetobacteraceae</taxon>
        <taxon>Acetobacter</taxon>
    </lineage>
</organism>
<protein>
    <submittedName>
        <fullName evidence="1">Uncharacterized protein</fullName>
    </submittedName>
</protein>
<name>A0A1Y0UVU2_9PROT</name>
<gene>
    <name evidence="1" type="ORF">S101447_00793</name>
</gene>
<accession>A0A1Y0UVU2</accession>